<organism evidence="1 2">
    <name type="scientific">Thermoflexibacter ruber</name>
    <dbReference type="NCBI Taxonomy" id="1003"/>
    <lineage>
        <taxon>Bacteria</taxon>
        <taxon>Pseudomonadati</taxon>
        <taxon>Bacteroidota</taxon>
        <taxon>Cytophagia</taxon>
        <taxon>Cytophagales</taxon>
        <taxon>Thermoflexibacteraceae</taxon>
        <taxon>Thermoflexibacter</taxon>
    </lineage>
</organism>
<proteinExistence type="predicted"/>
<evidence type="ECO:0000313" key="1">
    <source>
        <dbReference type="EMBL" id="SFF40622.1"/>
    </source>
</evidence>
<dbReference type="Proteomes" id="UP000199513">
    <property type="component" value="Unassembled WGS sequence"/>
</dbReference>
<protein>
    <submittedName>
        <fullName evidence="1">Uncharacterized protein</fullName>
    </submittedName>
</protein>
<keyword evidence="2" id="KW-1185">Reference proteome</keyword>
<accession>A0A1I2IE02</accession>
<dbReference type="AlphaFoldDB" id="A0A1I2IE02"/>
<reference evidence="1 2" key="1">
    <citation type="submission" date="2016-10" db="EMBL/GenBank/DDBJ databases">
        <authorList>
            <person name="de Groot N.N."/>
        </authorList>
    </citation>
    <scope>NUCLEOTIDE SEQUENCE [LARGE SCALE GENOMIC DNA]</scope>
    <source>
        <strain>GEY</strain>
        <strain evidence="2">DSM 9560</strain>
    </source>
</reference>
<dbReference type="EMBL" id="FONY01000031">
    <property type="protein sequence ID" value="SFF40622.1"/>
    <property type="molecule type" value="Genomic_DNA"/>
</dbReference>
<evidence type="ECO:0000313" key="2">
    <source>
        <dbReference type="Proteomes" id="UP000199513"/>
    </source>
</evidence>
<dbReference type="OrthoDB" id="836473at2"/>
<gene>
    <name evidence="1" type="ORF">SAMN04488541_103156</name>
</gene>
<sequence>MKRLVVYLGLVFAVCTAWTCSREESKEEIVPAENTSLCPEKASYKENQGQISFEFRLMNSKGQVTNCFKEGEDVLFQLLMINNTKDALDWAWQDESFDSSDLLKVYKLNGNNRLRVGQKQQTGEFCHQVFNWSIKPQDTIKVATSWLGTSKSSFDDRQYIQMLGSFIKSSPCYWSYLSSPDKPIQKGNYQVEFYINFPLIKGENVFKEGVIVGWKETSREIKLFKATLNFQVN</sequence>
<name>A0A1I2IE02_9BACT</name>
<dbReference type="RefSeq" id="WP_091548512.1">
    <property type="nucleotide sequence ID" value="NZ_FONY01000031.1"/>
</dbReference>